<evidence type="ECO:0000313" key="3">
    <source>
        <dbReference type="EMBL" id="NWN45989.1"/>
    </source>
</evidence>
<dbReference type="EMBL" id="JABUOH010000058">
    <property type="protein sequence ID" value="NWN45989.1"/>
    <property type="molecule type" value="Genomic_DNA"/>
</dbReference>
<evidence type="ECO:0000256" key="1">
    <source>
        <dbReference type="SAM" id="MobiDB-lite"/>
    </source>
</evidence>
<evidence type="ECO:0000256" key="2">
    <source>
        <dbReference type="SAM" id="Phobius"/>
    </source>
</evidence>
<sequence>MFLIGSFFTEKELNKENLINSLHKRRNKNQRAKHESIILKSFFLIMIFLLSVLSVYLLKLIPSVKKSFNDFTDAFTEVENVAENTIVLTKEDKKEEKDEKGEVKTIKYDGGINRKKKKKRYKNENYKMQEDKITFVLSLLIVIALILLLSLVLLPSFFSYTSRFLIINAGLILGIVLNLYNEANIFKIFIFPSIVFLISIYSYTITLWFYYLKFSPNNQKEGRFKKFWFIIANYLLITISLLMIVLFVISIMKCAQIDIINQMQYFYEKPKFWVYYFIISLLTILPFSSYMTGSLSLLDFILSKNIDKKYEHFFAFALFLLFLFSTLSLLLIIFSPDIDEKDGNKKKKKKKGLKLTNKKSN</sequence>
<protein>
    <recommendedName>
        <fullName evidence="5">Transmembrane protein</fullName>
    </recommendedName>
</protein>
<evidence type="ECO:0000313" key="4">
    <source>
        <dbReference type="Proteomes" id="UP000568109"/>
    </source>
</evidence>
<dbReference type="RefSeq" id="WP_178734373.1">
    <property type="nucleotide sequence ID" value="NZ_JABUOH010000058.1"/>
</dbReference>
<gene>
    <name evidence="3" type="ORF">HR065_02750</name>
</gene>
<feature type="transmembrane region" description="Helical" evidence="2">
    <location>
        <begin position="231"/>
        <end position="252"/>
    </location>
</feature>
<feature type="transmembrane region" description="Helical" evidence="2">
    <location>
        <begin position="273"/>
        <end position="293"/>
    </location>
</feature>
<name>A0A851HKN5_9MOLU</name>
<feature type="region of interest" description="Disordered" evidence="1">
    <location>
        <begin position="340"/>
        <end position="361"/>
    </location>
</feature>
<dbReference type="AlphaFoldDB" id="A0A851HKN5"/>
<feature type="transmembrane region" description="Helical" evidence="2">
    <location>
        <begin position="188"/>
        <end position="211"/>
    </location>
</feature>
<reference evidence="3 4" key="1">
    <citation type="submission" date="2020-06" db="EMBL/GenBank/DDBJ databases">
        <title>Draft genome sequence of Candidatus Phytoplasma pruni (X-disease group, subgroup 16SrIII-B) strain ChTDIII from Argentina.</title>
        <authorList>
            <person name="Fernandez F.D."/>
            <person name="Zuebert C."/>
            <person name="Huettel B."/>
            <person name="Kube M."/>
            <person name="Conci L.R."/>
        </authorList>
    </citation>
    <scope>NUCLEOTIDE SEQUENCE [LARGE SCALE GENOMIC DNA]</scope>
    <source>
        <strain evidence="3 4">ChTDIII</strain>
    </source>
</reference>
<feature type="transmembrane region" description="Helical" evidence="2">
    <location>
        <begin position="37"/>
        <end position="58"/>
    </location>
</feature>
<keyword evidence="4" id="KW-1185">Reference proteome</keyword>
<keyword evidence="2" id="KW-1133">Transmembrane helix</keyword>
<comment type="caution">
    <text evidence="3">The sequence shown here is derived from an EMBL/GenBank/DDBJ whole genome shotgun (WGS) entry which is preliminary data.</text>
</comment>
<accession>A0A851HKN5</accession>
<feature type="transmembrane region" description="Helical" evidence="2">
    <location>
        <begin position="135"/>
        <end position="158"/>
    </location>
</feature>
<proteinExistence type="predicted"/>
<feature type="transmembrane region" description="Helical" evidence="2">
    <location>
        <begin position="313"/>
        <end position="334"/>
    </location>
</feature>
<evidence type="ECO:0008006" key="5">
    <source>
        <dbReference type="Google" id="ProtNLM"/>
    </source>
</evidence>
<feature type="transmembrane region" description="Helical" evidence="2">
    <location>
        <begin position="164"/>
        <end position="181"/>
    </location>
</feature>
<keyword evidence="2" id="KW-0472">Membrane</keyword>
<feature type="compositionally biased region" description="Basic residues" evidence="1">
    <location>
        <begin position="344"/>
        <end position="361"/>
    </location>
</feature>
<organism evidence="3 4">
    <name type="scientific">Candidatus Phytoplasma pruni</name>
    <dbReference type="NCBI Taxonomy" id="479893"/>
    <lineage>
        <taxon>Bacteria</taxon>
        <taxon>Bacillati</taxon>
        <taxon>Mycoplasmatota</taxon>
        <taxon>Mollicutes</taxon>
        <taxon>Acholeplasmatales</taxon>
        <taxon>Acholeplasmataceae</taxon>
        <taxon>Candidatus Phytoplasma</taxon>
        <taxon>16SrIII (X-disease group)</taxon>
    </lineage>
</organism>
<keyword evidence="2" id="KW-0812">Transmembrane</keyword>
<dbReference type="Proteomes" id="UP000568109">
    <property type="component" value="Unassembled WGS sequence"/>
</dbReference>